<feature type="domain" description="IPT/TIG" evidence="3">
    <location>
        <begin position="130"/>
        <end position="206"/>
    </location>
</feature>
<evidence type="ECO:0000259" key="2">
    <source>
        <dbReference type="Pfam" id="PF01345"/>
    </source>
</evidence>
<evidence type="ECO:0000313" key="5">
    <source>
        <dbReference type="Proteomes" id="UP000540989"/>
    </source>
</evidence>
<dbReference type="SUPFAM" id="SSF81296">
    <property type="entry name" value="E set domains"/>
    <property type="match status" value="8"/>
</dbReference>
<keyword evidence="1" id="KW-0732">Signal</keyword>
<dbReference type="Proteomes" id="UP000540989">
    <property type="component" value="Unassembled WGS sequence"/>
</dbReference>
<feature type="signal peptide" evidence="1">
    <location>
        <begin position="1"/>
        <end position="23"/>
    </location>
</feature>
<feature type="domain" description="IPT/TIG" evidence="3">
    <location>
        <begin position="40"/>
        <end position="123"/>
    </location>
</feature>
<dbReference type="InterPro" id="IPR014756">
    <property type="entry name" value="Ig_E-set"/>
</dbReference>
<organism evidence="4 5">
    <name type="scientific">Granulicella aggregans</name>
    <dbReference type="NCBI Taxonomy" id="474949"/>
    <lineage>
        <taxon>Bacteria</taxon>
        <taxon>Pseudomonadati</taxon>
        <taxon>Acidobacteriota</taxon>
        <taxon>Terriglobia</taxon>
        <taxon>Terriglobales</taxon>
        <taxon>Acidobacteriaceae</taxon>
        <taxon>Granulicella</taxon>
    </lineage>
</organism>
<dbReference type="CDD" id="cd00603">
    <property type="entry name" value="IPT_PCSR"/>
    <property type="match status" value="1"/>
</dbReference>
<comment type="caution">
    <text evidence="4">The sequence shown here is derived from an EMBL/GenBank/DDBJ whole genome shotgun (WGS) entry which is preliminary data.</text>
</comment>
<name>A0A7W8E463_9BACT</name>
<keyword evidence="5" id="KW-1185">Reference proteome</keyword>
<proteinExistence type="predicted"/>
<reference evidence="4 5" key="1">
    <citation type="submission" date="2020-08" db="EMBL/GenBank/DDBJ databases">
        <title>Genomic Encyclopedia of Type Strains, Phase IV (KMG-V): Genome sequencing to study the core and pangenomes of soil and plant-associated prokaryotes.</title>
        <authorList>
            <person name="Whitman W."/>
        </authorList>
    </citation>
    <scope>NUCLEOTIDE SEQUENCE [LARGE SCALE GENOMIC DNA]</scope>
    <source>
        <strain evidence="4 5">M8UP14</strain>
    </source>
</reference>
<dbReference type="InterPro" id="IPR011048">
    <property type="entry name" value="Haem_d1_sf"/>
</dbReference>
<dbReference type="Pfam" id="PF01345">
    <property type="entry name" value="DUF11"/>
    <property type="match status" value="1"/>
</dbReference>
<dbReference type="SUPFAM" id="SSF69322">
    <property type="entry name" value="Tricorn protease domain 2"/>
    <property type="match status" value="1"/>
</dbReference>
<feature type="domain" description="IPT/TIG" evidence="3">
    <location>
        <begin position="1036"/>
        <end position="1119"/>
    </location>
</feature>
<dbReference type="InterPro" id="IPR001434">
    <property type="entry name" value="OmcB-like_DUF11"/>
</dbReference>
<dbReference type="EMBL" id="JACHIP010000002">
    <property type="protein sequence ID" value="MBB5056840.1"/>
    <property type="molecule type" value="Genomic_DNA"/>
</dbReference>
<feature type="chain" id="PRO_5030811901" description="DUF11 domain-containing protein" evidence="1">
    <location>
        <begin position="24"/>
        <end position="1539"/>
    </location>
</feature>
<dbReference type="InterPro" id="IPR015943">
    <property type="entry name" value="WD40/YVTN_repeat-like_dom_sf"/>
</dbReference>
<gene>
    <name evidence="4" type="ORF">HDF16_001525</name>
</gene>
<dbReference type="Gene3D" id="2.60.40.10">
    <property type="entry name" value="Immunoglobulins"/>
    <property type="match status" value="9"/>
</dbReference>
<feature type="domain" description="IPT/TIG" evidence="3">
    <location>
        <begin position="500"/>
        <end position="566"/>
    </location>
</feature>
<dbReference type="InterPro" id="IPR013783">
    <property type="entry name" value="Ig-like_fold"/>
</dbReference>
<feature type="domain" description="IPT/TIG" evidence="3">
    <location>
        <begin position="397"/>
        <end position="471"/>
    </location>
</feature>
<dbReference type="InterPro" id="IPR047589">
    <property type="entry name" value="DUF11_rpt"/>
</dbReference>
<dbReference type="SUPFAM" id="SSF51004">
    <property type="entry name" value="C-terminal (heme d1) domain of cytochrome cd1-nitrite reductase"/>
    <property type="match status" value="1"/>
</dbReference>
<dbReference type="InterPro" id="IPR002909">
    <property type="entry name" value="IPT_dom"/>
</dbReference>
<dbReference type="NCBIfam" id="TIGR01451">
    <property type="entry name" value="B_ant_repeat"/>
    <property type="match status" value="1"/>
</dbReference>
<feature type="domain" description="IPT/TIG" evidence="3">
    <location>
        <begin position="218"/>
        <end position="289"/>
    </location>
</feature>
<evidence type="ECO:0000313" key="4">
    <source>
        <dbReference type="EMBL" id="MBB5056840.1"/>
    </source>
</evidence>
<evidence type="ECO:0000259" key="3">
    <source>
        <dbReference type="Pfam" id="PF01833"/>
    </source>
</evidence>
<evidence type="ECO:0008006" key="6">
    <source>
        <dbReference type="Google" id="ProtNLM"/>
    </source>
</evidence>
<dbReference type="RefSeq" id="WP_184215086.1">
    <property type="nucleotide sequence ID" value="NZ_JACHIP010000002.1"/>
</dbReference>
<evidence type="ECO:0000256" key="1">
    <source>
        <dbReference type="SAM" id="SignalP"/>
    </source>
</evidence>
<dbReference type="Gene3D" id="2.130.10.10">
    <property type="entry name" value="YVTN repeat-like/Quinoprotein amine dehydrogenase"/>
    <property type="match status" value="1"/>
</dbReference>
<dbReference type="Pfam" id="PF01833">
    <property type="entry name" value="TIG"/>
    <property type="match status" value="6"/>
</dbReference>
<sequence>MRRVILAVFFSAALFLQIGCAGAGSGSGGGGQSQPDNPVPAVTGITPASVTAGAAPQTITVSGSGFVAASVINFNGAALSTTYTSATSLQAQVPASALTAGGDVSVTVSNPTPGGGSSPASTFAVMSPTPSVSSISPAYIPQGLAVTLTISGSGFESNSVVKWNGSARPTTFFSTNTLTVALTAADVPSAGNGQIAVSNPGPGGSDTQAATEPVYAVPAIASLSPSSASAGASGATVTVTGTSFSSDSVVKLDGTAVPTAYGSATTLTAQISAAALANARPASITVQNPTPVPVLSPSVAFPVNSPTPVLTTVYPTGLVQGAAATAITLTGTGFIANSSISWNGTALPTVYFSPTALGTTVPATDLATAGAGQIAVSNPAPNAATSSTLSLPVLAPPAISSVNPGYVQVPTSGATTSTNITITGTNFAANATVAFNGYTLPVVSQTSTQIVATVSSQTLYQTGAVQIYVTNPAPSAGGISITSQPASINVISPSASFNLNPSSAVLGSPDLKITLSGSGFFADSVVQWNGAPLVTTYVSSNTLTAVVPAGDLAVAGDATLSVATPENMGIASTTAAFNTYIALPINGLVYNAKDSLLYATIAGSGGPGLGNSLVGVDPVTGAIQRTIFVGSEPTRVVLSTDGTQAFVGLNGAGAVRQVDLTSGVAGVQFTLGGSQGVYDPPFTAAGLAALPGQPNSVAVYGSNGVVTIFDSGIARPKTSSGLSTYFYSNSGSMTFGASASTLYLAASTVSSYLYQLTIDSTGVTGFQQLSSSAAGATIQYDNGRLYTPNGLVTDPATGATLGQFSTASPYSTGTVAASGPIYSDSSLNRAWIVVNNFGSASTQLIGYDETSFLPVTSIGLNGIGAVANSNYSSSNPADLVRWGQDGLAFHTGTQLFLLHGSTVKDTSTTPADLQVTTQLPATVTTGTAFTYQVQVKNLGSSDASGVVLATSMPSTLLYGSASVTQGTCNGGGVLYCNLGSLANGATATLTVTATPSTAGTVQVSATVDSQTYDPVASNNIVVSTTTAGGSLYAPVPTVSSLSPNALATGTASATLTVNGAGFNSGSVVNWNGTALTTSFVSATQLTATVDSSLLTQIGWAAVSVTNPSPGGGASSNLTVSVYSLLSVPANAMVYDPYSRKLFTVLPSTSTSPAGNSLVSIDPVTGTVGTPITVGSEPNTIAESPGGKYFYIGLSGAESLARFNVASQAVDTTIPLVSPGYFSGPVAATALASIPGLENSVSVDNVGILDFSGTSATLRPNSALGYNDAVFPDSGHAYTYDNQSTGAEIYRYTVDATGVHNVDGSTLLGTGGFSGSLALDQGLLFASGGGIIDPTTTPLTQLGVLPLGPGPYGYGLGGAGALPYQTTKKSFVFGINSAGTWAVVMERFDTQHFILEDSVTLPTNYNIIESVPATRWGQDGIALLLTGGIGSSSPSQVMLMRGAFVLPAEASANGAPTLTSAGSGTLTSGSGNQILTVVGTGFIPGASVLWNGVAYTTTFVDTQHLTVAVGAADVSTPGTVSITCQNPGSSASNAVTLTVN</sequence>
<protein>
    <recommendedName>
        <fullName evidence="6">DUF11 domain-containing protein</fullName>
    </recommendedName>
</protein>
<feature type="domain" description="DUF11" evidence="2">
    <location>
        <begin position="912"/>
        <end position="1022"/>
    </location>
</feature>
<accession>A0A7W8E463</accession>